<keyword evidence="3" id="KW-0815">Transposition</keyword>
<dbReference type="AlphaFoldDB" id="W4HDE2"/>
<dbReference type="GO" id="GO:0006313">
    <property type="term" value="P:DNA transposition"/>
    <property type="evidence" value="ECO:0007669"/>
    <property type="project" value="InterPro"/>
</dbReference>
<evidence type="ECO:0000256" key="3">
    <source>
        <dbReference type="ARBA" id="ARBA00022578"/>
    </source>
</evidence>
<dbReference type="eggNOG" id="COG3328">
    <property type="taxonomic scope" value="Bacteria"/>
</dbReference>
<evidence type="ECO:0000313" key="7">
    <source>
        <dbReference type="Proteomes" id="UP000019063"/>
    </source>
</evidence>
<evidence type="ECO:0000256" key="2">
    <source>
        <dbReference type="ARBA" id="ARBA00010961"/>
    </source>
</evidence>
<gene>
    <name evidence="6" type="ORF">ATO8_20169</name>
</gene>
<sequence>MRECDLVQAMGATGISKCQISRFCEEIDEQVNAFLSRPIAGERPYLSIDATYLEVRQGCRVVRRRHHRGRREFPLSANCCAIACRAMDGRLEVLGGFLRG</sequence>
<dbReference type="Proteomes" id="UP000019063">
    <property type="component" value="Unassembled WGS sequence"/>
</dbReference>
<dbReference type="STRING" id="1379903.ATO8_20169"/>
<reference evidence="6 7" key="1">
    <citation type="journal article" date="2014" name="Antonie Van Leeuwenhoek">
        <title>Roseivivax atlanticus sp. nov., isolated from surface seawater of the Atlantic Ocean.</title>
        <authorList>
            <person name="Li G."/>
            <person name="Lai Q."/>
            <person name="Liu X."/>
            <person name="Sun F."/>
            <person name="Shao Z."/>
        </authorList>
    </citation>
    <scope>NUCLEOTIDE SEQUENCE [LARGE SCALE GENOMIC DNA]</scope>
    <source>
        <strain evidence="6 7">22II-s10s</strain>
    </source>
</reference>
<comment type="caution">
    <text evidence="6">The sequence shown here is derived from an EMBL/GenBank/DDBJ whole genome shotgun (WGS) entry which is preliminary data.</text>
</comment>
<dbReference type="GO" id="GO:0004803">
    <property type="term" value="F:transposase activity"/>
    <property type="evidence" value="ECO:0007669"/>
    <property type="project" value="InterPro"/>
</dbReference>
<evidence type="ECO:0000256" key="5">
    <source>
        <dbReference type="ARBA" id="ARBA00023172"/>
    </source>
</evidence>
<evidence type="ECO:0000256" key="1">
    <source>
        <dbReference type="ARBA" id="ARBA00002190"/>
    </source>
</evidence>
<dbReference type="GO" id="GO:0003677">
    <property type="term" value="F:DNA binding"/>
    <property type="evidence" value="ECO:0007669"/>
    <property type="project" value="UniProtKB-KW"/>
</dbReference>
<evidence type="ECO:0000313" key="6">
    <source>
        <dbReference type="EMBL" id="ETW10807.1"/>
    </source>
</evidence>
<dbReference type="EMBL" id="AQQW01000023">
    <property type="protein sequence ID" value="ETW10807.1"/>
    <property type="molecule type" value="Genomic_DNA"/>
</dbReference>
<keyword evidence="7" id="KW-1185">Reference proteome</keyword>
<organism evidence="6 7">
    <name type="scientific">Roseivivax marinus</name>
    <dbReference type="NCBI Taxonomy" id="1379903"/>
    <lineage>
        <taxon>Bacteria</taxon>
        <taxon>Pseudomonadati</taxon>
        <taxon>Pseudomonadota</taxon>
        <taxon>Alphaproteobacteria</taxon>
        <taxon>Rhodobacterales</taxon>
        <taxon>Roseobacteraceae</taxon>
        <taxon>Roseivivax</taxon>
    </lineage>
</organism>
<proteinExistence type="inferred from homology"/>
<dbReference type="InterPro" id="IPR001207">
    <property type="entry name" value="Transposase_mutator"/>
</dbReference>
<accession>W4HDE2</accession>
<keyword evidence="5" id="KW-0233">DNA recombination</keyword>
<keyword evidence="4" id="KW-0238">DNA-binding</keyword>
<comment type="function">
    <text evidence="1">Required for the transposition of the insertion element.</text>
</comment>
<evidence type="ECO:0000256" key="4">
    <source>
        <dbReference type="ARBA" id="ARBA00023125"/>
    </source>
</evidence>
<dbReference type="Pfam" id="PF00872">
    <property type="entry name" value="Transposase_mut"/>
    <property type="match status" value="1"/>
</dbReference>
<protein>
    <submittedName>
        <fullName evidence="6">Transposase mutator type</fullName>
    </submittedName>
</protein>
<comment type="similarity">
    <text evidence="2">Belongs to the transposase mutator family.</text>
</comment>
<name>W4HDE2_9RHOB</name>